<feature type="domain" description="Transglutaminase-like" evidence="1">
    <location>
        <begin position="64"/>
        <end position="162"/>
    </location>
</feature>
<proteinExistence type="predicted"/>
<dbReference type="Proteomes" id="UP000510822">
    <property type="component" value="Chromosome"/>
</dbReference>
<dbReference type="Gene3D" id="3.10.620.30">
    <property type="match status" value="1"/>
</dbReference>
<organism evidence="2 3">
    <name type="scientific">Chitinibacter fontanus</name>
    <dbReference type="NCBI Taxonomy" id="1737446"/>
    <lineage>
        <taxon>Bacteria</taxon>
        <taxon>Pseudomonadati</taxon>
        <taxon>Pseudomonadota</taxon>
        <taxon>Betaproteobacteria</taxon>
        <taxon>Neisseriales</taxon>
        <taxon>Chitinibacteraceae</taxon>
        <taxon>Chitinibacter</taxon>
    </lineage>
</organism>
<evidence type="ECO:0000313" key="2">
    <source>
        <dbReference type="EMBL" id="QLI80149.1"/>
    </source>
</evidence>
<reference evidence="2 3" key="1">
    <citation type="journal article" date="2016" name="Int. J. Syst. Evol. Microbiol.">
        <title>Chitinibacter fontanus sp. nov., isolated from a spring.</title>
        <authorList>
            <person name="Sheu S.Y."/>
            <person name="Li Y.S."/>
            <person name="Young C.C."/>
            <person name="Chen W.M."/>
        </authorList>
    </citation>
    <scope>NUCLEOTIDE SEQUENCE [LARGE SCALE GENOMIC DNA]</scope>
    <source>
        <strain evidence="2 3">STM-7</strain>
    </source>
</reference>
<dbReference type="InterPro" id="IPR002931">
    <property type="entry name" value="Transglutaminase-like"/>
</dbReference>
<accession>A0A7D5ZE51</accession>
<dbReference type="Pfam" id="PF01841">
    <property type="entry name" value="Transglut_core"/>
    <property type="match status" value="1"/>
</dbReference>
<name>A0A7D5ZE51_9NEIS</name>
<protein>
    <submittedName>
        <fullName evidence="2">Transglutaminase family protein</fullName>
    </submittedName>
</protein>
<sequence length="233" mass="25954">MESTPPLRANVLRRRNFGAIARSLAFSLIYQRLILQDLDPYLAACPVIDWHHPAITAQALILADDSVEQTVINCFEFVRDQIEHVIDFQRDTMTIKASEVLIQGSSLCFGKSHLLVALLRANGIAAGLCYQRLRWDGADSALSWHGLVAYWLASHGWHRCDPRGNSSLGVNAQCKIGQDDFAFALTHSGEQLFAEIWAQPWPALVTHLERCATVDAYCNYPFDDSAAELTLVA</sequence>
<evidence type="ECO:0000259" key="1">
    <source>
        <dbReference type="Pfam" id="PF01841"/>
    </source>
</evidence>
<dbReference type="RefSeq" id="WP_180307294.1">
    <property type="nucleotide sequence ID" value="NZ_CP058952.1"/>
</dbReference>
<dbReference type="KEGG" id="cfon:HZU75_00575"/>
<keyword evidence="3" id="KW-1185">Reference proteome</keyword>
<gene>
    <name evidence="2" type="ORF">HZU75_00575</name>
</gene>
<dbReference type="EMBL" id="CP058952">
    <property type="protein sequence ID" value="QLI80149.1"/>
    <property type="molecule type" value="Genomic_DNA"/>
</dbReference>
<dbReference type="AlphaFoldDB" id="A0A7D5ZE51"/>
<evidence type="ECO:0000313" key="3">
    <source>
        <dbReference type="Proteomes" id="UP000510822"/>
    </source>
</evidence>
<dbReference type="SUPFAM" id="SSF54001">
    <property type="entry name" value="Cysteine proteinases"/>
    <property type="match status" value="1"/>
</dbReference>
<dbReference type="InterPro" id="IPR038765">
    <property type="entry name" value="Papain-like_cys_pep_sf"/>
</dbReference>
<dbReference type="PANTHER" id="PTHR33490:SF3">
    <property type="entry name" value="CONSERVED INTEGRAL MEMBRANE PROTEIN"/>
    <property type="match status" value="1"/>
</dbReference>
<dbReference type="PANTHER" id="PTHR33490">
    <property type="entry name" value="BLR5614 PROTEIN-RELATED"/>
    <property type="match status" value="1"/>
</dbReference>